<dbReference type="InterPro" id="IPR051971">
    <property type="entry name" value="E3_ubiquitin-PDZ_ligase"/>
</dbReference>
<dbReference type="EMBL" id="OB662390">
    <property type="protein sequence ID" value="CAD7229980.1"/>
    <property type="molecule type" value="Genomic_DNA"/>
</dbReference>
<dbReference type="OrthoDB" id="6270329at2759"/>
<name>A0A7R8WE57_9CRUS</name>
<accession>A0A7R8WE57</accession>
<dbReference type="PANTHER" id="PTHR15545">
    <property type="entry name" value="PDZ DOMAIN CONTAINING RING FINGER PROTEIN 3, 4"/>
    <property type="match status" value="1"/>
</dbReference>
<dbReference type="PANTHER" id="PTHR15545:SF8">
    <property type="entry name" value="SLO-INTERACTING PROTEIN 1"/>
    <property type="match status" value="1"/>
</dbReference>
<sequence>MPTAAVPIHPILPQYSLRGSADRLDTAEYRYVSSPFPGEYNPKDPSWRVRVRPDGSRYITKRPSKARRIRDQREDQINEERSGQTTDDETVSDYKLMIGEFKALDLDYPKCQFAGALRKLD</sequence>
<feature type="compositionally biased region" description="Basic and acidic residues" evidence="1">
    <location>
        <begin position="69"/>
        <end position="82"/>
    </location>
</feature>
<protein>
    <submittedName>
        <fullName evidence="2">Uncharacterized protein</fullName>
    </submittedName>
</protein>
<proteinExistence type="predicted"/>
<evidence type="ECO:0000256" key="1">
    <source>
        <dbReference type="SAM" id="MobiDB-lite"/>
    </source>
</evidence>
<gene>
    <name evidence="2" type="ORF">CTOB1V02_LOCUS7844</name>
</gene>
<organism evidence="2">
    <name type="scientific">Cyprideis torosa</name>
    <dbReference type="NCBI Taxonomy" id="163714"/>
    <lineage>
        <taxon>Eukaryota</taxon>
        <taxon>Metazoa</taxon>
        <taxon>Ecdysozoa</taxon>
        <taxon>Arthropoda</taxon>
        <taxon>Crustacea</taxon>
        <taxon>Oligostraca</taxon>
        <taxon>Ostracoda</taxon>
        <taxon>Podocopa</taxon>
        <taxon>Podocopida</taxon>
        <taxon>Cytherocopina</taxon>
        <taxon>Cytheroidea</taxon>
        <taxon>Cytherideidae</taxon>
        <taxon>Cyprideis</taxon>
    </lineage>
</organism>
<dbReference type="AlphaFoldDB" id="A0A7R8WE57"/>
<feature type="region of interest" description="Disordered" evidence="1">
    <location>
        <begin position="58"/>
        <end position="90"/>
    </location>
</feature>
<feature type="compositionally biased region" description="Basic residues" evidence="1">
    <location>
        <begin position="59"/>
        <end position="68"/>
    </location>
</feature>
<reference evidence="2" key="1">
    <citation type="submission" date="2020-11" db="EMBL/GenBank/DDBJ databases">
        <authorList>
            <person name="Tran Van P."/>
        </authorList>
    </citation>
    <scope>NUCLEOTIDE SEQUENCE</scope>
</reference>
<evidence type="ECO:0000313" key="2">
    <source>
        <dbReference type="EMBL" id="CAD7229980.1"/>
    </source>
</evidence>